<dbReference type="InterPro" id="IPR036576">
    <property type="entry name" value="WRKY_dom_sf"/>
</dbReference>
<dbReference type="SUPFAM" id="SSF118290">
    <property type="entry name" value="WRKY DNA-binding domain"/>
    <property type="match status" value="1"/>
</dbReference>
<evidence type="ECO:0000259" key="7">
    <source>
        <dbReference type="PROSITE" id="PS50811"/>
    </source>
</evidence>
<proteinExistence type="predicted"/>
<gene>
    <name evidence="8" type="ORF">DH2020_042132</name>
</gene>
<evidence type="ECO:0000256" key="5">
    <source>
        <dbReference type="ARBA" id="ARBA00023242"/>
    </source>
</evidence>
<comment type="caution">
    <text evidence="8">The sequence shown here is derived from an EMBL/GenBank/DDBJ whole genome shotgun (WGS) entry which is preliminary data.</text>
</comment>
<evidence type="ECO:0000256" key="2">
    <source>
        <dbReference type="ARBA" id="ARBA00023015"/>
    </source>
</evidence>
<evidence type="ECO:0000256" key="1">
    <source>
        <dbReference type="ARBA" id="ARBA00004123"/>
    </source>
</evidence>
<evidence type="ECO:0000256" key="4">
    <source>
        <dbReference type="ARBA" id="ARBA00023163"/>
    </source>
</evidence>
<dbReference type="PANTHER" id="PTHR31221">
    <property type="entry name" value="WRKY TRANSCRIPTION FACTOR PROTEIN 1-RELATED"/>
    <property type="match status" value="1"/>
</dbReference>
<dbReference type="SMART" id="SM00774">
    <property type="entry name" value="WRKY"/>
    <property type="match status" value="1"/>
</dbReference>
<keyword evidence="9" id="KW-1185">Reference proteome</keyword>
<reference evidence="8 9" key="1">
    <citation type="journal article" date="2021" name="Comput. Struct. Biotechnol. J.">
        <title>De novo genome assembly of the potent medicinal plant Rehmannia glutinosa using nanopore technology.</title>
        <authorList>
            <person name="Ma L."/>
            <person name="Dong C."/>
            <person name="Song C."/>
            <person name="Wang X."/>
            <person name="Zheng X."/>
            <person name="Niu Y."/>
            <person name="Chen S."/>
            <person name="Feng W."/>
        </authorList>
    </citation>
    <scope>NUCLEOTIDE SEQUENCE [LARGE SCALE GENOMIC DNA]</scope>
    <source>
        <strain evidence="8">DH-2019</strain>
    </source>
</reference>
<dbReference type="Gene3D" id="2.20.25.80">
    <property type="entry name" value="WRKY domain"/>
    <property type="match status" value="1"/>
</dbReference>
<feature type="region of interest" description="Disordered" evidence="6">
    <location>
        <begin position="74"/>
        <end position="134"/>
    </location>
</feature>
<keyword evidence="5" id="KW-0539">Nucleus</keyword>
<dbReference type="PROSITE" id="PS50811">
    <property type="entry name" value="WRKY"/>
    <property type="match status" value="1"/>
</dbReference>
<evidence type="ECO:0000313" key="8">
    <source>
        <dbReference type="EMBL" id="KAK6124106.1"/>
    </source>
</evidence>
<evidence type="ECO:0000256" key="3">
    <source>
        <dbReference type="ARBA" id="ARBA00023125"/>
    </source>
</evidence>
<dbReference type="EMBL" id="JABTTQ020002416">
    <property type="protein sequence ID" value="KAK6124106.1"/>
    <property type="molecule type" value="Genomic_DNA"/>
</dbReference>
<organism evidence="8 9">
    <name type="scientific">Rehmannia glutinosa</name>
    <name type="common">Chinese foxglove</name>
    <dbReference type="NCBI Taxonomy" id="99300"/>
    <lineage>
        <taxon>Eukaryota</taxon>
        <taxon>Viridiplantae</taxon>
        <taxon>Streptophyta</taxon>
        <taxon>Embryophyta</taxon>
        <taxon>Tracheophyta</taxon>
        <taxon>Spermatophyta</taxon>
        <taxon>Magnoliopsida</taxon>
        <taxon>eudicotyledons</taxon>
        <taxon>Gunneridae</taxon>
        <taxon>Pentapetalae</taxon>
        <taxon>asterids</taxon>
        <taxon>lamiids</taxon>
        <taxon>Lamiales</taxon>
        <taxon>Orobanchaceae</taxon>
        <taxon>Rehmannieae</taxon>
        <taxon>Rehmannia</taxon>
    </lineage>
</organism>
<feature type="domain" description="WRKY" evidence="7">
    <location>
        <begin position="142"/>
        <end position="207"/>
    </location>
</feature>
<evidence type="ECO:0000313" key="9">
    <source>
        <dbReference type="Proteomes" id="UP001318860"/>
    </source>
</evidence>
<comment type="subcellular location">
    <subcellularLocation>
        <location evidence="1">Nucleus</location>
    </subcellularLocation>
</comment>
<keyword evidence="4" id="KW-0804">Transcription</keyword>
<feature type="compositionally biased region" description="Basic and acidic residues" evidence="6">
    <location>
        <begin position="13"/>
        <end position="23"/>
    </location>
</feature>
<dbReference type="PANTHER" id="PTHR31221:SF334">
    <property type="entry name" value="WRKY TRANSCRIPTION FACTOR 57-RELATED"/>
    <property type="match status" value="1"/>
</dbReference>
<keyword evidence="2" id="KW-0805">Transcription regulation</keyword>
<accession>A0ABR0UPW4</accession>
<dbReference type="InterPro" id="IPR003657">
    <property type="entry name" value="WRKY_dom"/>
</dbReference>
<keyword evidence="3" id="KW-0238">DNA-binding</keyword>
<sequence>MSEEFPQFYYHHQPYDHDDDQRRNNAGSQYSSPAHNNLQMFDPNSYLSFSDYNSFSVVLAYRLRLRRRLHRCERRRDAPGGGGETPATPNSSISSASTEGNKKEVKEALEDEEDQSSKKDGKAKKKGGKKEKQARFAFMTKSEVDHLEDGYRWRKYGQKAVKNSPYPRSYYRCTTQKCPVKKRVERSFQDPSIVITTYEGQHNHHLPATLRGNMAAGMFAPPPEASSSFTQELLVHMPNLYGYGGDGGTSNIVYHQQNLSSTTPHHQQVHQFPDYGLLQDIIPPRYPKQEP</sequence>
<protein>
    <recommendedName>
        <fullName evidence="7">WRKY domain-containing protein</fullName>
    </recommendedName>
</protein>
<evidence type="ECO:0000256" key="6">
    <source>
        <dbReference type="SAM" id="MobiDB-lite"/>
    </source>
</evidence>
<dbReference type="InterPro" id="IPR044810">
    <property type="entry name" value="WRKY_plant"/>
</dbReference>
<dbReference type="Proteomes" id="UP001318860">
    <property type="component" value="Unassembled WGS sequence"/>
</dbReference>
<dbReference type="Pfam" id="PF03106">
    <property type="entry name" value="WRKY"/>
    <property type="match status" value="1"/>
</dbReference>
<feature type="compositionally biased region" description="Polar residues" evidence="6">
    <location>
        <begin position="24"/>
        <end position="38"/>
    </location>
</feature>
<feature type="compositionally biased region" description="Polar residues" evidence="6">
    <location>
        <begin position="87"/>
        <end position="99"/>
    </location>
</feature>
<feature type="region of interest" description="Disordered" evidence="6">
    <location>
        <begin position="12"/>
        <end position="38"/>
    </location>
</feature>
<name>A0ABR0UPW4_REHGL</name>